<accession>A0AAW1CW03</accession>
<dbReference type="AlphaFoldDB" id="A0AAW1CW03"/>
<reference evidence="1 2" key="1">
    <citation type="submission" date="2022-12" db="EMBL/GenBank/DDBJ databases">
        <title>Chromosome-level genome assembly of true bugs.</title>
        <authorList>
            <person name="Ma L."/>
            <person name="Li H."/>
        </authorList>
    </citation>
    <scope>NUCLEOTIDE SEQUENCE [LARGE SCALE GENOMIC DNA]</scope>
    <source>
        <strain evidence="1">Lab_2022b</strain>
    </source>
</reference>
<proteinExistence type="predicted"/>
<dbReference type="EMBL" id="JAPXFL010000008">
    <property type="protein sequence ID" value="KAK9502517.1"/>
    <property type="molecule type" value="Genomic_DNA"/>
</dbReference>
<name>A0AAW1CW03_9HEMI</name>
<evidence type="ECO:0000313" key="2">
    <source>
        <dbReference type="Proteomes" id="UP001461498"/>
    </source>
</evidence>
<protein>
    <submittedName>
        <fullName evidence="1">Uncharacterized protein</fullName>
    </submittedName>
</protein>
<gene>
    <name evidence="1" type="ORF">O3M35_011286</name>
</gene>
<evidence type="ECO:0000313" key="1">
    <source>
        <dbReference type="EMBL" id="KAK9502517.1"/>
    </source>
</evidence>
<organism evidence="1 2">
    <name type="scientific">Rhynocoris fuscipes</name>
    <dbReference type="NCBI Taxonomy" id="488301"/>
    <lineage>
        <taxon>Eukaryota</taxon>
        <taxon>Metazoa</taxon>
        <taxon>Ecdysozoa</taxon>
        <taxon>Arthropoda</taxon>
        <taxon>Hexapoda</taxon>
        <taxon>Insecta</taxon>
        <taxon>Pterygota</taxon>
        <taxon>Neoptera</taxon>
        <taxon>Paraneoptera</taxon>
        <taxon>Hemiptera</taxon>
        <taxon>Heteroptera</taxon>
        <taxon>Panheteroptera</taxon>
        <taxon>Cimicomorpha</taxon>
        <taxon>Reduviidae</taxon>
        <taxon>Harpactorinae</taxon>
        <taxon>Harpactorini</taxon>
        <taxon>Rhynocoris</taxon>
    </lineage>
</organism>
<comment type="caution">
    <text evidence="1">The sequence shown here is derived from an EMBL/GenBank/DDBJ whole genome shotgun (WGS) entry which is preliminary data.</text>
</comment>
<keyword evidence="2" id="KW-1185">Reference proteome</keyword>
<sequence>MKLFEYLVVIFVLKGAIQELKIYGRAHLADLNCKPFKNLTGGVIVSPGWGTEVRLRTGINVESDMYVIGA</sequence>
<dbReference type="Proteomes" id="UP001461498">
    <property type="component" value="Unassembled WGS sequence"/>
</dbReference>